<evidence type="ECO:0000313" key="3">
    <source>
        <dbReference type="EMBL" id="SEU10597.1"/>
    </source>
</evidence>
<evidence type="ECO:0000256" key="1">
    <source>
        <dbReference type="PIRNR" id="PIRNR037226"/>
    </source>
</evidence>
<protein>
    <recommendedName>
        <fullName evidence="1">Peptidase M20 domain-containing protein 2</fullName>
    </recommendedName>
</protein>
<dbReference type="CDD" id="cd03887">
    <property type="entry name" value="M20_Acy1L2"/>
    <property type="match status" value="1"/>
</dbReference>
<dbReference type="PANTHER" id="PTHR30575:SF0">
    <property type="entry name" value="XAA-ARG DIPEPTIDASE"/>
    <property type="match status" value="1"/>
</dbReference>
<sequence length="393" mass="42830">MKEALFEVIDRLGGELTALSDDIFDHPEVGYEEYRASGLLCDLLEREGFAVERGIAGIPTAFRAVYENGVGGPSMGLLCEYDALEGIGHACGHHTQGPCAVGAALAVKETVKDQPYKLVIYGTPAEETVGGKIQMKERGCFQDIDVALMMHPSPTTTTDVKCMAMATYQVTFHGISTHAAMSPESGRSALDAVMLAAHGIECLREHVKEDTRLHYTIKDAGGPSNVVPAAAKAEFCMRSYNTDYLYGVMERVKKIIAGAAMMTETQYEIAEDPFFMAKIPDLTLNRILMENAALVEAPTIRPPREKTGSTDFGNVMYDVPGSCIRMAFVPEGTSSHSREYLEAGKSRTAHRSVLLGAKILAASCLDMICDAGLLEQVKRDFKETKEQMGRENH</sequence>
<dbReference type="Gene3D" id="3.30.70.360">
    <property type="match status" value="1"/>
</dbReference>
<dbReference type="InterPro" id="IPR017439">
    <property type="entry name" value="Amidohydrolase"/>
</dbReference>
<organism evidence="3 4">
    <name type="scientific">Enterocloster lavalensis</name>
    <dbReference type="NCBI Taxonomy" id="460384"/>
    <lineage>
        <taxon>Bacteria</taxon>
        <taxon>Bacillati</taxon>
        <taxon>Bacillota</taxon>
        <taxon>Clostridia</taxon>
        <taxon>Lachnospirales</taxon>
        <taxon>Lachnospiraceae</taxon>
        <taxon>Enterocloster</taxon>
    </lineage>
</organism>
<feature type="domain" description="Peptidase M20 dimerisation" evidence="2">
    <location>
        <begin position="165"/>
        <end position="257"/>
    </location>
</feature>
<keyword evidence="4" id="KW-1185">Reference proteome</keyword>
<dbReference type="Gene3D" id="3.40.630.10">
    <property type="entry name" value="Zn peptidases"/>
    <property type="match status" value="1"/>
</dbReference>
<reference evidence="4" key="1">
    <citation type="submission" date="2016-10" db="EMBL/GenBank/DDBJ databases">
        <authorList>
            <person name="Varghese N."/>
            <person name="Submissions S."/>
        </authorList>
    </citation>
    <scope>NUCLEOTIDE SEQUENCE [LARGE SCALE GENOMIC DNA]</scope>
    <source>
        <strain evidence="4">NLAE-zl-G277</strain>
    </source>
</reference>
<dbReference type="GeneID" id="93280766"/>
<dbReference type="NCBIfam" id="TIGR01891">
    <property type="entry name" value="amidohydrolases"/>
    <property type="match status" value="1"/>
</dbReference>
<evidence type="ECO:0000259" key="2">
    <source>
        <dbReference type="Pfam" id="PF07687"/>
    </source>
</evidence>
<keyword evidence="3" id="KW-0378">Hydrolase</keyword>
<dbReference type="EMBL" id="FOIM01000031">
    <property type="protein sequence ID" value="SEU10597.1"/>
    <property type="molecule type" value="Genomic_DNA"/>
</dbReference>
<dbReference type="PIRSF" id="PIRSF037226">
    <property type="entry name" value="Amidohydrolase_ACY1L2_prd"/>
    <property type="match status" value="1"/>
</dbReference>
<comment type="similarity">
    <text evidence="1">Belongs to the peptidase M20A family.</text>
</comment>
<name>A0A1I0JJM0_9FIRM</name>
<dbReference type="GO" id="GO:0005737">
    <property type="term" value="C:cytoplasm"/>
    <property type="evidence" value="ECO:0007669"/>
    <property type="project" value="TreeGrafter"/>
</dbReference>
<dbReference type="InterPro" id="IPR017144">
    <property type="entry name" value="Xaa-Arg_dipeptidase"/>
</dbReference>
<dbReference type="STRING" id="460384.SAMN05216313_13133"/>
<dbReference type="Proteomes" id="UP000198508">
    <property type="component" value="Unassembled WGS sequence"/>
</dbReference>
<evidence type="ECO:0000313" key="4">
    <source>
        <dbReference type="Proteomes" id="UP000198508"/>
    </source>
</evidence>
<dbReference type="SUPFAM" id="SSF55031">
    <property type="entry name" value="Bacterial exopeptidase dimerisation domain"/>
    <property type="match status" value="1"/>
</dbReference>
<dbReference type="GO" id="GO:0016805">
    <property type="term" value="F:dipeptidase activity"/>
    <property type="evidence" value="ECO:0007669"/>
    <property type="project" value="InterPro"/>
</dbReference>
<dbReference type="AlphaFoldDB" id="A0A1I0JJM0"/>
<gene>
    <name evidence="3" type="ORF">SAMN05216313_13133</name>
</gene>
<accession>A0A1I0JJM0</accession>
<dbReference type="RefSeq" id="WP_092369296.1">
    <property type="nucleotide sequence ID" value="NZ_DAINWJ010000149.1"/>
</dbReference>
<dbReference type="InterPro" id="IPR002933">
    <property type="entry name" value="Peptidase_M20"/>
</dbReference>
<dbReference type="InterPro" id="IPR052030">
    <property type="entry name" value="Peptidase_M20/M20A_hydrolases"/>
</dbReference>
<dbReference type="InterPro" id="IPR011650">
    <property type="entry name" value="Peptidase_M20_dimer"/>
</dbReference>
<dbReference type="GO" id="GO:0071713">
    <property type="term" value="F:para-aminobenzoyl-glutamate hydrolase activity"/>
    <property type="evidence" value="ECO:0007669"/>
    <property type="project" value="TreeGrafter"/>
</dbReference>
<dbReference type="Pfam" id="PF07687">
    <property type="entry name" value="M20_dimer"/>
    <property type="match status" value="1"/>
</dbReference>
<proteinExistence type="inferred from homology"/>
<dbReference type="SUPFAM" id="SSF53187">
    <property type="entry name" value="Zn-dependent exopeptidases"/>
    <property type="match status" value="1"/>
</dbReference>
<dbReference type="Pfam" id="PF01546">
    <property type="entry name" value="Peptidase_M20"/>
    <property type="match status" value="1"/>
</dbReference>
<dbReference type="FunFam" id="3.30.70.360:FF:000004">
    <property type="entry name" value="Peptidase M20 domain-containing protein 2"/>
    <property type="match status" value="1"/>
</dbReference>
<dbReference type="InterPro" id="IPR036264">
    <property type="entry name" value="Bact_exopeptidase_dim_dom"/>
</dbReference>
<dbReference type="GO" id="GO:0046657">
    <property type="term" value="P:folic acid catabolic process"/>
    <property type="evidence" value="ECO:0007669"/>
    <property type="project" value="TreeGrafter"/>
</dbReference>
<dbReference type="PANTHER" id="PTHR30575">
    <property type="entry name" value="PEPTIDASE M20"/>
    <property type="match status" value="1"/>
</dbReference>